<dbReference type="PROSITE" id="PS51857">
    <property type="entry name" value="CSD_2"/>
    <property type="match status" value="1"/>
</dbReference>
<dbReference type="RefSeq" id="WP_169678744.1">
    <property type="nucleotide sequence ID" value="NZ_JABBNU010000003.1"/>
</dbReference>
<feature type="compositionally biased region" description="Basic residues" evidence="1">
    <location>
        <begin position="13"/>
        <end position="25"/>
    </location>
</feature>
<feature type="compositionally biased region" description="Basic and acidic residues" evidence="1">
    <location>
        <begin position="26"/>
        <end position="36"/>
    </location>
</feature>
<accession>A0A848IU11</accession>
<protein>
    <submittedName>
        <fullName evidence="3">Cold shock domain-containing protein</fullName>
    </submittedName>
</protein>
<dbReference type="GO" id="GO:0003676">
    <property type="term" value="F:nucleic acid binding"/>
    <property type="evidence" value="ECO:0007669"/>
    <property type="project" value="InterPro"/>
</dbReference>
<proteinExistence type="predicted"/>
<dbReference type="Proteomes" id="UP000559010">
    <property type="component" value="Unassembled WGS sequence"/>
</dbReference>
<dbReference type="InterPro" id="IPR002059">
    <property type="entry name" value="CSP_DNA-bd"/>
</dbReference>
<feature type="compositionally biased region" description="Basic and acidic residues" evidence="1">
    <location>
        <begin position="1"/>
        <end position="12"/>
    </location>
</feature>
<dbReference type="InterPro" id="IPR011129">
    <property type="entry name" value="CSD"/>
</dbReference>
<evidence type="ECO:0000259" key="2">
    <source>
        <dbReference type="PROSITE" id="PS51857"/>
    </source>
</evidence>
<dbReference type="AlphaFoldDB" id="A0A848IU11"/>
<dbReference type="EMBL" id="JABBNU010000003">
    <property type="protein sequence ID" value="NMM47827.1"/>
    <property type="molecule type" value="Genomic_DNA"/>
</dbReference>
<dbReference type="CDD" id="cd04458">
    <property type="entry name" value="CSP_CDS"/>
    <property type="match status" value="1"/>
</dbReference>
<dbReference type="GO" id="GO:0005829">
    <property type="term" value="C:cytosol"/>
    <property type="evidence" value="ECO:0007669"/>
    <property type="project" value="UniProtKB-ARBA"/>
</dbReference>
<feature type="region of interest" description="Disordered" evidence="1">
    <location>
        <begin position="1"/>
        <end position="36"/>
    </location>
</feature>
<dbReference type="SUPFAM" id="SSF50249">
    <property type="entry name" value="Nucleic acid-binding proteins"/>
    <property type="match status" value="1"/>
</dbReference>
<gene>
    <name evidence="3" type="ORF">HH304_05400</name>
</gene>
<evidence type="ECO:0000313" key="3">
    <source>
        <dbReference type="EMBL" id="NMM47827.1"/>
    </source>
</evidence>
<comment type="caution">
    <text evidence="3">The sequence shown here is derived from an EMBL/GenBank/DDBJ whole genome shotgun (WGS) entry which is preliminary data.</text>
</comment>
<keyword evidence="4" id="KW-1185">Reference proteome</keyword>
<dbReference type="InterPro" id="IPR050181">
    <property type="entry name" value="Cold_shock_domain"/>
</dbReference>
<evidence type="ECO:0000256" key="1">
    <source>
        <dbReference type="SAM" id="MobiDB-lite"/>
    </source>
</evidence>
<organism evidence="3 4">
    <name type="scientific">Marinigracilibium pacificum</name>
    <dbReference type="NCBI Taxonomy" id="2729599"/>
    <lineage>
        <taxon>Bacteria</taxon>
        <taxon>Pseudomonadati</taxon>
        <taxon>Bacteroidota</taxon>
        <taxon>Cytophagia</taxon>
        <taxon>Cytophagales</taxon>
        <taxon>Flammeovirgaceae</taxon>
        <taxon>Marinigracilibium</taxon>
    </lineage>
</organism>
<dbReference type="InterPro" id="IPR012340">
    <property type="entry name" value="NA-bd_OB-fold"/>
</dbReference>
<dbReference type="Gene3D" id="2.40.50.140">
    <property type="entry name" value="Nucleic acid-binding proteins"/>
    <property type="match status" value="1"/>
</dbReference>
<dbReference type="SMART" id="SM00357">
    <property type="entry name" value="CSP"/>
    <property type="match status" value="1"/>
</dbReference>
<dbReference type="PRINTS" id="PR00050">
    <property type="entry name" value="COLDSHOCK"/>
</dbReference>
<feature type="domain" description="CSD" evidence="2">
    <location>
        <begin position="85"/>
        <end position="146"/>
    </location>
</feature>
<name>A0A848IU11_9BACT</name>
<evidence type="ECO:0000313" key="4">
    <source>
        <dbReference type="Proteomes" id="UP000559010"/>
    </source>
</evidence>
<sequence length="147" mass="16874">MARSKETFFKKEVRNKKEKKRKEKVQRKLDKKEKGKQDFDDMIAWVDENGVITSTPPDLTNKKEVKAENIEISIPKSDERVNNKLRTGKVNNFDDSKGFGFIIDSDTRDSIFVHINDCNDDIAVGDKVEFELEKGPKGLKASNVNRV</sequence>
<reference evidence="3 4" key="1">
    <citation type="submission" date="2020-04" db="EMBL/GenBank/DDBJ databases">
        <title>Flammeovirgaceae bacterium KN852 isolated from deep sea.</title>
        <authorList>
            <person name="Zhang D.-C."/>
        </authorList>
    </citation>
    <scope>NUCLEOTIDE SEQUENCE [LARGE SCALE GENOMIC DNA]</scope>
    <source>
        <strain evidence="3 4">KN852</strain>
    </source>
</reference>
<dbReference type="PANTHER" id="PTHR11544">
    <property type="entry name" value="COLD SHOCK DOMAIN CONTAINING PROTEINS"/>
    <property type="match status" value="1"/>
</dbReference>
<dbReference type="Pfam" id="PF00313">
    <property type="entry name" value="CSD"/>
    <property type="match status" value="1"/>
</dbReference>